<evidence type="ECO:0000256" key="1">
    <source>
        <dbReference type="ARBA" id="ARBA00009884"/>
    </source>
</evidence>
<dbReference type="GO" id="GO:0016192">
    <property type="term" value="P:vesicle-mediated transport"/>
    <property type="evidence" value="ECO:0007669"/>
    <property type="project" value="InterPro"/>
</dbReference>
<gene>
    <name evidence="2" type="ORF">BSL78_01005</name>
</gene>
<dbReference type="EMBL" id="MRZV01000020">
    <property type="protein sequence ID" value="PIK61994.1"/>
    <property type="molecule type" value="Genomic_DNA"/>
</dbReference>
<dbReference type="Proteomes" id="UP000230750">
    <property type="component" value="Unassembled WGS sequence"/>
</dbReference>
<protein>
    <submittedName>
        <fullName evidence="2">Putative sec1 family domain-containing protein 2</fullName>
    </submittedName>
</protein>
<dbReference type="Gene3D" id="3.40.50.1910">
    <property type="match status" value="1"/>
</dbReference>
<comment type="similarity">
    <text evidence="1">Belongs to the STXBP/unc-18/SEC1 family.</text>
</comment>
<dbReference type="Pfam" id="PF00995">
    <property type="entry name" value="Sec1"/>
    <property type="match status" value="1"/>
</dbReference>
<dbReference type="InterPro" id="IPR036045">
    <property type="entry name" value="Sec1-like_sf"/>
</dbReference>
<evidence type="ECO:0000313" key="3">
    <source>
        <dbReference type="Proteomes" id="UP000230750"/>
    </source>
</evidence>
<comment type="caution">
    <text evidence="2">The sequence shown here is derived from an EMBL/GenBank/DDBJ whole genome shotgun (WGS) entry which is preliminary data.</text>
</comment>
<dbReference type="InterPro" id="IPR027482">
    <property type="entry name" value="Sec1-like_dom2"/>
</dbReference>
<organism evidence="2 3">
    <name type="scientific">Stichopus japonicus</name>
    <name type="common">Sea cucumber</name>
    <dbReference type="NCBI Taxonomy" id="307972"/>
    <lineage>
        <taxon>Eukaryota</taxon>
        <taxon>Metazoa</taxon>
        <taxon>Echinodermata</taxon>
        <taxon>Eleutherozoa</taxon>
        <taxon>Echinozoa</taxon>
        <taxon>Holothuroidea</taxon>
        <taxon>Aspidochirotacea</taxon>
        <taxon>Aspidochirotida</taxon>
        <taxon>Stichopodidae</taxon>
        <taxon>Apostichopus</taxon>
    </lineage>
</organism>
<evidence type="ECO:0000313" key="2">
    <source>
        <dbReference type="EMBL" id="PIK61994.1"/>
    </source>
</evidence>
<accession>A0A2G8LP33</accession>
<proteinExistence type="inferred from homology"/>
<dbReference type="SUPFAM" id="SSF56815">
    <property type="entry name" value="Sec1/munc18-like (SM) proteins"/>
    <property type="match status" value="1"/>
</dbReference>
<dbReference type="InterPro" id="IPR001619">
    <property type="entry name" value="Sec1-like"/>
</dbReference>
<dbReference type="STRING" id="307972.A0A2G8LP33"/>
<keyword evidence="3" id="KW-1185">Reference proteome</keyword>
<name>A0A2G8LP33_STIJA</name>
<dbReference type="PANTHER" id="PTHR11679">
    <property type="entry name" value="VESICLE PROTEIN SORTING-ASSOCIATED"/>
    <property type="match status" value="1"/>
</dbReference>
<reference evidence="2 3" key="1">
    <citation type="journal article" date="2017" name="PLoS Biol.">
        <title>The sea cucumber genome provides insights into morphological evolution and visceral regeneration.</title>
        <authorList>
            <person name="Zhang X."/>
            <person name="Sun L."/>
            <person name="Yuan J."/>
            <person name="Sun Y."/>
            <person name="Gao Y."/>
            <person name="Zhang L."/>
            <person name="Li S."/>
            <person name="Dai H."/>
            <person name="Hamel J.F."/>
            <person name="Liu C."/>
            <person name="Yu Y."/>
            <person name="Liu S."/>
            <person name="Lin W."/>
            <person name="Guo K."/>
            <person name="Jin S."/>
            <person name="Xu P."/>
            <person name="Storey K.B."/>
            <person name="Huan P."/>
            <person name="Zhang T."/>
            <person name="Zhou Y."/>
            <person name="Zhang J."/>
            <person name="Lin C."/>
            <person name="Li X."/>
            <person name="Xing L."/>
            <person name="Huo D."/>
            <person name="Sun M."/>
            <person name="Wang L."/>
            <person name="Mercier A."/>
            <person name="Li F."/>
            <person name="Yang H."/>
            <person name="Xiang J."/>
        </authorList>
    </citation>
    <scope>NUCLEOTIDE SEQUENCE [LARGE SCALE GENOMIC DNA]</scope>
    <source>
        <strain evidence="2">Shaxun</strain>
        <tissue evidence="2">Muscle</tissue>
    </source>
</reference>
<sequence>MLASDQLKRQLRSMFYVTPKELQNGDETDKRAVFIVNDLILDTCEQIIHDIISNSNFKNCVVITSVSQSLHQHLTSTATDVPQSTEPGEGNDFFQEVEAKLVAWMNQEGCHAEVVHIPLSFASVCSSLFLTPAFSEFWPFLTSDVPRLSKTITKSEKKDALTIDDLTLDLLPENRQIIIKKLVSMLSSLCEELEVNEEVYCLGATSRIVATELAGLQSAKARRKAAKQKASLLIVDRTLDLTATTGHHHDSFLDKVFALLPSLPGHKADVALDMSNFFSSHSGSDLKILPPGCLAHPKVASSRELLSTMITSRKQTDALIAVNRQLVETISKAKLPMDASVTKIGRVTADSLNAKLKLFRNNQDVLAKHSAIVQLSTACVQTLSHQQYTHQDDLASKEKLLIQKLGEDANDVVWNHMHNLMTEELNKEKPSLMVEEILLLWCFVVSLTGDQLTWTQAHKEDLKNKMVGLLRRDFKTSDIINELVTSDAQEGLESVTDEIISRLQGLSTSRSSLQELSSILDTGSGTRPASYSPLLQQLINLTFDPNKPELVDLEFKSTGLRDLLKTGFRLFMNVSKPRPSDNPLLILFVIGGVTLSEVKLIKEAVNAKSSKTQVIVGSTQIAKAQNILRLLLAQDHLYPHNETGGRQNNIW</sequence>
<dbReference type="OrthoDB" id="549905at2759"/>
<dbReference type="AlphaFoldDB" id="A0A2G8LP33"/>